<feature type="region of interest" description="Disordered" evidence="1">
    <location>
        <begin position="91"/>
        <end position="127"/>
    </location>
</feature>
<dbReference type="Proteomes" id="UP000267900">
    <property type="component" value="Chromosome"/>
</dbReference>
<evidence type="ECO:0000313" key="3">
    <source>
        <dbReference type="Proteomes" id="UP000267900"/>
    </source>
</evidence>
<dbReference type="EMBL" id="CP034587">
    <property type="protein sequence ID" value="AZQ70490.1"/>
    <property type="molecule type" value="Genomic_DNA"/>
</dbReference>
<keyword evidence="3" id="KW-1185">Reference proteome</keyword>
<feature type="compositionally biased region" description="Basic and acidic residues" evidence="1">
    <location>
        <begin position="32"/>
        <end position="43"/>
    </location>
</feature>
<feature type="compositionally biased region" description="Basic and acidic residues" evidence="1">
    <location>
        <begin position="104"/>
        <end position="127"/>
    </location>
</feature>
<evidence type="ECO:0000256" key="1">
    <source>
        <dbReference type="SAM" id="MobiDB-lite"/>
    </source>
</evidence>
<gene>
    <name evidence="2" type="ORF">EKH77_04020</name>
</gene>
<dbReference type="Pfam" id="PF19953">
    <property type="entry name" value="EACC1"/>
    <property type="match status" value="1"/>
</dbReference>
<organism evidence="2 3">
    <name type="scientific">Streptomyces luteoverticillatus</name>
    <name type="common">Streptoverticillium luteoverticillatus</name>
    <dbReference type="NCBI Taxonomy" id="66425"/>
    <lineage>
        <taxon>Bacteria</taxon>
        <taxon>Bacillati</taxon>
        <taxon>Actinomycetota</taxon>
        <taxon>Actinomycetes</taxon>
        <taxon>Kitasatosporales</taxon>
        <taxon>Streptomycetaceae</taxon>
        <taxon>Streptomyces</taxon>
    </lineage>
</organism>
<protein>
    <submittedName>
        <fullName evidence="2">Uncharacterized protein</fullName>
    </submittedName>
</protein>
<name>A0A3Q9FUI9_STRLT</name>
<feature type="compositionally biased region" description="Basic and acidic residues" evidence="1">
    <location>
        <begin position="1"/>
        <end position="10"/>
    </location>
</feature>
<sequence>MTRGEGELRHSVRVSAPGDVAEGDVGSLEAWLRGEPELRDRAQVKRGARPAEASALMGPQLDIVIEWVGAATTTEIVRLVTASIKEWVRSRQALGDDSPPGFRAEPDDQRNDQRSDRPDDERNDERD</sequence>
<reference evidence="2 3" key="1">
    <citation type="submission" date="2018-12" db="EMBL/GenBank/DDBJ databases">
        <title>The whole draft genome of Streptomyce luteoverticillatus CGMCC 15060.</title>
        <authorList>
            <person name="Feng Z."/>
            <person name="Chen G."/>
            <person name="Zhang J."/>
            <person name="Zhu H."/>
            <person name="Yu X."/>
            <person name="Zhang W."/>
            <person name="Zhang X."/>
        </authorList>
    </citation>
    <scope>NUCLEOTIDE SEQUENCE [LARGE SCALE GENOMIC DNA]</scope>
    <source>
        <strain evidence="2 3">CGMCC 15060</strain>
    </source>
</reference>
<dbReference type="InterPro" id="IPR045428">
    <property type="entry name" value="EACC1"/>
</dbReference>
<evidence type="ECO:0000313" key="2">
    <source>
        <dbReference type="EMBL" id="AZQ70490.1"/>
    </source>
</evidence>
<feature type="region of interest" description="Disordered" evidence="1">
    <location>
        <begin position="1"/>
        <end position="56"/>
    </location>
</feature>
<dbReference type="OrthoDB" id="4306766at2"/>
<proteinExistence type="predicted"/>
<accession>A0A3Q9FUI9</accession>
<dbReference type="AlphaFoldDB" id="A0A3Q9FUI9"/>
<dbReference type="RefSeq" id="WP_126913055.1">
    <property type="nucleotide sequence ID" value="NZ_CP034587.1"/>
</dbReference>